<proteinExistence type="predicted"/>
<reference evidence="2 3" key="1">
    <citation type="submission" date="2013-04" db="EMBL/GenBank/DDBJ databases">
        <title>The Genome Sequence of Bacteroides massiliensis DSM 17679.</title>
        <authorList>
            <consortium name="The Broad Institute Genomics Platform"/>
            <person name="Earl A."/>
            <person name="Ward D."/>
            <person name="Feldgarden M."/>
            <person name="Gevers D."/>
            <person name="Martens E."/>
            <person name="Fenner L."/>
            <person name="Roux V."/>
            <person name="Mallet M.N."/>
            <person name="Raoult D."/>
            <person name="Walker B."/>
            <person name="Young S."/>
            <person name="Zeng Q."/>
            <person name="Gargeya S."/>
            <person name="Fitzgerald M."/>
            <person name="Haas B."/>
            <person name="Abouelleil A."/>
            <person name="Allen A.W."/>
            <person name="Alvarado L."/>
            <person name="Arachchi H.M."/>
            <person name="Berlin A.M."/>
            <person name="Chapman S.B."/>
            <person name="Gainer-Dewar J."/>
            <person name="Goldberg J."/>
            <person name="Griggs A."/>
            <person name="Gujja S."/>
            <person name="Hansen M."/>
            <person name="Howarth C."/>
            <person name="Imamovic A."/>
            <person name="Ireland A."/>
            <person name="Larimer J."/>
            <person name="McCowan C."/>
            <person name="Murphy C."/>
            <person name="Pearson M."/>
            <person name="Poon T.W."/>
            <person name="Priest M."/>
            <person name="Roberts A."/>
            <person name="Saif S."/>
            <person name="Shea T."/>
            <person name="Sisk P."/>
            <person name="Sykes S."/>
            <person name="Wortman J."/>
            <person name="Nusbaum C."/>
            <person name="Birren B."/>
        </authorList>
    </citation>
    <scope>NUCLEOTIDE SEQUENCE [LARGE SCALE GENOMIC DNA]</scope>
    <source>
        <strain evidence="3">B84634 / Timone 84634 / DSM 17679 / JCM 13223</strain>
    </source>
</reference>
<evidence type="ECO:0000313" key="2">
    <source>
        <dbReference type="EMBL" id="EOA53946.1"/>
    </source>
</evidence>
<dbReference type="RefSeq" id="WP_005941357.1">
    <property type="nucleotide sequence ID" value="NZ_KB890337.1"/>
</dbReference>
<sequence length="195" mass="22261">MEERKLNEKESLELIAQMIQNTKNRMETNCGMPFLLWGYTTVFTSLLVWLLVTYTQNNNWQYLWFMLPIIGGTGTYLSARNQQPTVKSHLDKVISYIWLVFGTAGFLISLLAMFFWKLPILFIILLLMGMGTTLTGLVINYKTVTICGTLGALSSIGCLFYEGFNQVLIFAPVFIFMMIIPGHVLNHAARKQKKL</sequence>
<dbReference type="HOGENOM" id="CLU_090570_0_0_10"/>
<feature type="transmembrane region" description="Helical" evidence="1">
    <location>
        <begin position="60"/>
        <end position="81"/>
    </location>
</feature>
<evidence type="ECO:0000313" key="3">
    <source>
        <dbReference type="Proteomes" id="UP000017831"/>
    </source>
</evidence>
<dbReference type="PATRIC" id="fig|1121098.3.peg.2449"/>
<dbReference type="eggNOG" id="ENOG502ZSWC">
    <property type="taxonomic scope" value="Bacteria"/>
</dbReference>
<dbReference type="AlphaFoldDB" id="U6RE12"/>
<keyword evidence="1" id="KW-0472">Membrane</keyword>
<feature type="transmembrane region" description="Helical" evidence="1">
    <location>
        <begin position="120"/>
        <end position="139"/>
    </location>
</feature>
<gene>
    <name evidence="2" type="ORF">HMPREF1534_02418</name>
</gene>
<evidence type="ECO:0000256" key="1">
    <source>
        <dbReference type="SAM" id="Phobius"/>
    </source>
</evidence>
<dbReference type="GeneID" id="60061651"/>
<keyword evidence="3" id="KW-1185">Reference proteome</keyword>
<dbReference type="EMBL" id="AQHY01000028">
    <property type="protein sequence ID" value="EOA53946.1"/>
    <property type="molecule type" value="Genomic_DNA"/>
</dbReference>
<dbReference type="STRING" id="1121098.HMPREF1534_02418"/>
<protein>
    <submittedName>
        <fullName evidence="2">Uncharacterized protein</fullName>
    </submittedName>
</protein>
<dbReference type="Proteomes" id="UP000017831">
    <property type="component" value="Unassembled WGS sequence"/>
</dbReference>
<comment type="caution">
    <text evidence="2">The sequence shown here is derived from an EMBL/GenBank/DDBJ whole genome shotgun (WGS) entry which is preliminary data.</text>
</comment>
<feature type="transmembrane region" description="Helical" evidence="1">
    <location>
        <begin position="34"/>
        <end position="54"/>
    </location>
</feature>
<feature type="transmembrane region" description="Helical" evidence="1">
    <location>
        <begin position="169"/>
        <end position="189"/>
    </location>
</feature>
<accession>U6RE12</accession>
<keyword evidence="1" id="KW-1133">Transmembrane helix</keyword>
<feature type="transmembrane region" description="Helical" evidence="1">
    <location>
        <begin position="93"/>
        <end position="114"/>
    </location>
</feature>
<organism evidence="2 3">
    <name type="scientific">Phocaeicola massiliensis B84634 = Timone 84634 = DSM 17679 = JCM 13223</name>
    <dbReference type="NCBI Taxonomy" id="1121098"/>
    <lineage>
        <taxon>Bacteria</taxon>
        <taxon>Pseudomonadati</taxon>
        <taxon>Bacteroidota</taxon>
        <taxon>Bacteroidia</taxon>
        <taxon>Bacteroidales</taxon>
        <taxon>Bacteroidaceae</taxon>
        <taxon>Phocaeicola</taxon>
    </lineage>
</organism>
<dbReference type="OrthoDB" id="1096547at2"/>
<keyword evidence="1" id="KW-0812">Transmembrane</keyword>
<feature type="transmembrane region" description="Helical" evidence="1">
    <location>
        <begin position="146"/>
        <end position="163"/>
    </location>
</feature>
<name>U6RE12_9BACT</name>